<evidence type="ECO:0000313" key="3">
    <source>
        <dbReference type="Proteomes" id="UP001152797"/>
    </source>
</evidence>
<keyword evidence="3" id="KW-1185">Reference proteome</keyword>
<reference evidence="1" key="1">
    <citation type="submission" date="2022-10" db="EMBL/GenBank/DDBJ databases">
        <authorList>
            <person name="Chen Y."/>
            <person name="Dougan E. K."/>
            <person name="Chan C."/>
            <person name="Rhodes N."/>
            <person name="Thang M."/>
        </authorList>
    </citation>
    <scope>NUCLEOTIDE SEQUENCE</scope>
</reference>
<dbReference type="EMBL" id="CAMXCT030000012">
    <property type="protein sequence ID" value="CAL4759773.1"/>
    <property type="molecule type" value="Genomic_DNA"/>
</dbReference>
<dbReference type="Proteomes" id="UP001152797">
    <property type="component" value="Unassembled WGS sequence"/>
</dbReference>
<protein>
    <submittedName>
        <fullName evidence="1">Uncharacterized protein</fullName>
    </submittedName>
</protein>
<proteinExistence type="predicted"/>
<gene>
    <name evidence="1" type="ORF">C1SCF055_LOCUS1045</name>
</gene>
<organism evidence="1">
    <name type="scientific">Cladocopium goreaui</name>
    <dbReference type="NCBI Taxonomy" id="2562237"/>
    <lineage>
        <taxon>Eukaryota</taxon>
        <taxon>Sar</taxon>
        <taxon>Alveolata</taxon>
        <taxon>Dinophyceae</taxon>
        <taxon>Suessiales</taxon>
        <taxon>Symbiodiniaceae</taxon>
        <taxon>Cladocopium</taxon>
    </lineage>
</organism>
<accession>A0A9P1BJ12</accession>
<reference evidence="2" key="2">
    <citation type="submission" date="2024-04" db="EMBL/GenBank/DDBJ databases">
        <authorList>
            <person name="Chen Y."/>
            <person name="Shah S."/>
            <person name="Dougan E. K."/>
            <person name="Thang M."/>
            <person name="Chan C."/>
        </authorList>
    </citation>
    <scope>NUCLEOTIDE SEQUENCE [LARGE SCALE GENOMIC DNA]</scope>
</reference>
<comment type="caution">
    <text evidence="1">The sequence shown here is derived from an EMBL/GenBank/DDBJ whole genome shotgun (WGS) entry which is preliminary data.</text>
</comment>
<evidence type="ECO:0000313" key="1">
    <source>
        <dbReference type="EMBL" id="CAI3972461.1"/>
    </source>
</evidence>
<evidence type="ECO:0000313" key="2">
    <source>
        <dbReference type="EMBL" id="CAL1125836.1"/>
    </source>
</evidence>
<dbReference type="EMBL" id="CAMXCT010000012">
    <property type="protein sequence ID" value="CAI3972461.1"/>
    <property type="molecule type" value="Genomic_DNA"/>
</dbReference>
<dbReference type="AlphaFoldDB" id="A0A9P1BJ12"/>
<sequence>MSAEPSPLGLLLLRKFATGKLSACEIQEIAHCAVKSGCDSQDIHSLAQLGSYGLTGGNVHRDLVRKFFGKLQSPAPFKIRAPIALKEDGQRVVKAGDVWVLLPHQWILCLYQADMLENMSCKDSDLTTFWRSQKESPQMRKCPELWHSLDFAHPSQLPLPFALHGDSAPFLEHDSVHVLSMRCLLTKKSVAESQLLLTCMPKLAAVKETWGKIMECLSWSFTVLYNGRTPKKGFEGQAADGPRGKPMRRCVLWAITGDLEFFASEFNWPYPNANEICPYCCADQKQESERPFTDMRPTAAWRSTILSAADLAKKFKHPLFKVPGVSVLTLKLDILHLLDLGVSCYLYGSVLYSIMNGLGGTSKEANLASLNRLLVRLYDALEVPSGKRIRPLHMSDIAKTSEEYPSLKHIKGARVRWLGPIMVELCKLYKAGKAPKHRLEAVTALNNMYNALKVPWQEWLEEASKTFNSNTENLLAHYSWLAKDAMQEGKHLYSMTQKHHVLLYNKFEEHGVTQESVNEMHFLHEQLQRHDDEFDARDGLHELMCAMAEPAVEDVIPPEMPDSFAEQQIESPFEPMSPEHMCLWMIQRLTEKISSGMRDGKVQRVERFTAMRQIMVSVIKICQNDASQRHRALYMMRQLTDIPTDDEDESGWGD</sequence>
<name>A0A9P1BJ12_9DINO</name>
<dbReference type="EMBL" id="CAMXCT020000012">
    <property type="protein sequence ID" value="CAL1125836.1"/>
    <property type="molecule type" value="Genomic_DNA"/>
</dbReference>